<sequence>MRRFLRPKLQGGIHVCGCGHSGTSILTRLIGAHSRIHAIPGETGIARRGSYTWYAAGIKTFEQKVIESGAEKWVEKTPKHIRSIRFILDCAPSTKIVLISRNPKDAVGSMKRRYENLEKSLARWKADNRRALYWSRNPQCKIVLYENLVTNTRETLSEVMVFLGFNFEDSQLDFHRQPLSWYSGTVDGTSTGHEHPEPPLNESEYGASATHNEYRDYQINQPLFNAIGSYRTHLSDNEASKVWMSCRNLALALGYQSDTALSLK</sequence>
<comment type="caution">
    <text evidence="2">The sequence shown here is derived from an EMBL/GenBank/DDBJ whole genome shotgun (WGS) entry which is preliminary data.</text>
</comment>
<dbReference type="Pfam" id="PF13469">
    <property type="entry name" value="Sulfotransfer_3"/>
    <property type="match status" value="1"/>
</dbReference>
<reference evidence="2 3" key="1">
    <citation type="journal article" date="2018" name="Environ. Microbiol.">
        <title>Ecological and genomic features of two widespread freshwater picocyanobacteria.</title>
        <authorList>
            <person name="Cabello-Yeves P.J."/>
            <person name="Picazo A."/>
            <person name="Camacho A."/>
            <person name="Callieri C."/>
            <person name="Rosselli R."/>
            <person name="Roda-Garcia J.J."/>
            <person name="Coutinho F.H."/>
            <person name="Rodriguez-Valera F."/>
        </authorList>
    </citation>
    <scope>NUCLEOTIDE SEQUENCE [LARGE SCALE GENOMIC DNA]</scope>
    <source>
        <strain evidence="2 3">Tous</strain>
    </source>
</reference>
<dbReference type="Gene3D" id="3.40.50.300">
    <property type="entry name" value="P-loop containing nucleotide triphosphate hydrolases"/>
    <property type="match status" value="1"/>
</dbReference>
<evidence type="ECO:0000313" key="2">
    <source>
        <dbReference type="EMBL" id="PSJ05752.1"/>
    </source>
</evidence>
<evidence type="ECO:0000313" key="3">
    <source>
        <dbReference type="Proteomes" id="UP000243002"/>
    </source>
</evidence>
<keyword evidence="3" id="KW-1185">Reference proteome</keyword>
<feature type="region of interest" description="Disordered" evidence="1">
    <location>
        <begin position="185"/>
        <end position="205"/>
    </location>
</feature>
<name>A0A2P7MX03_9CYAN</name>
<evidence type="ECO:0008006" key="4">
    <source>
        <dbReference type="Google" id="ProtNLM"/>
    </source>
</evidence>
<dbReference type="InterPro" id="IPR027417">
    <property type="entry name" value="P-loop_NTPase"/>
</dbReference>
<dbReference type="SUPFAM" id="SSF52540">
    <property type="entry name" value="P-loop containing nucleoside triphosphate hydrolases"/>
    <property type="match status" value="1"/>
</dbReference>
<organism evidence="2 3">
    <name type="scientific">Cyanobium usitatum str. Tous</name>
    <dbReference type="NCBI Taxonomy" id="2116684"/>
    <lineage>
        <taxon>Bacteria</taxon>
        <taxon>Bacillati</taxon>
        <taxon>Cyanobacteriota</taxon>
        <taxon>Cyanophyceae</taxon>
        <taxon>Synechococcales</taxon>
        <taxon>Prochlorococcaceae</taxon>
        <taxon>Cyanobium</taxon>
    </lineage>
</organism>
<proteinExistence type="predicted"/>
<dbReference type="Proteomes" id="UP000243002">
    <property type="component" value="Unassembled WGS sequence"/>
</dbReference>
<protein>
    <recommendedName>
        <fullName evidence="4">Sulfotransferase domain-containing protein</fullName>
    </recommendedName>
</protein>
<gene>
    <name evidence="2" type="ORF">C7K55_06885</name>
</gene>
<dbReference type="EMBL" id="PXXO01000006">
    <property type="protein sequence ID" value="PSJ05752.1"/>
    <property type="molecule type" value="Genomic_DNA"/>
</dbReference>
<evidence type="ECO:0000256" key="1">
    <source>
        <dbReference type="SAM" id="MobiDB-lite"/>
    </source>
</evidence>
<accession>A0A2P7MX03</accession>
<dbReference type="AlphaFoldDB" id="A0A2P7MX03"/>